<feature type="transmembrane region" description="Helical" evidence="8">
    <location>
        <begin position="193"/>
        <end position="209"/>
    </location>
</feature>
<keyword evidence="6 8" id="KW-0472">Membrane</keyword>
<dbReference type="EMBL" id="JAGTXO010000014">
    <property type="protein sequence ID" value="KAG8464109.1"/>
    <property type="molecule type" value="Genomic_DNA"/>
</dbReference>
<feature type="compositionally biased region" description="Basic and acidic residues" evidence="7">
    <location>
        <begin position="430"/>
        <end position="440"/>
    </location>
</feature>
<keyword evidence="3" id="KW-0813">Transport</keyword>
<dbReference type="Pfam" id="PF08627">
    <property type="entry name" value="CRT-like"/>
    <property type="match status" value="1"/>
</dbReference>
<keyword evidence="4 8" id="KW-0812">Transmembrane</keyword>
<evidence type="ECO:0000256" key="3">
    <source>
        <dbReference type="ARBA" id="ARBA00022448"/>
    </source>
</evidence>
<evidence type="ECO:0000256" key="7">
    <source>
        <dbReference type="SAM" id="MobiDB-lite"/>
    </source>
</evidence>
<dbReference type="PANTHER" id="PTHR31326">
    <property type="entry name" value="PROTEIN CLT2, CHLOROPLASTIC"/>
    <property type="match status" value="1"/>
</dbReference>
<dbReference type="OrthoDB" id="10530711at2759"/>
<dbReference type="AlphaFoldDB" id="A0A8J6C913"/>
<feature type="transmembrane region" description="Helical" evidence="8">
    <location>
        <begin position="160"/>
        <end position="181"/>
    </location>
</feature>
<evidence type="ECO:0000256" key="2">
    <source>
        <dbReference type="ARBA" id="ARBA00006690"/>
    </source>
</evidence>
<keyword evidence="10" id="KW-1185">Reference proteome</keyword>
<feature type="compositionally biased region" description="Basic and acidic residues" evidence="7">
    <location>
        <begin position="409"/>
        <end position="422"/>
    </location>
</feature>
<keyword evidence="5 8" id="KW-1133">Transmembrane helix</keyword>
<comment type="subcellular location">
    <subcellularLocation>
        <location evidence="1">Membrane</location>
        <topology evidence="1">Multi-pass membrane protein</topology>
    </subcellularLocation>
</comment>
<evidence type="ECO:0000256" key="8">
    <source>
        <dbReference type="SAM" id="Phobius"/>
    </source>
</evidence>
<feature type="transmembrane region" description="Helical" evidence="8">
    <location>
        <begin position="221"/>
        <end position="245"/>
    </location>
</feature>
<organism evidence="9 10">
    <name type="scientific">Diacronema lutheri</name>
    <name type="common">Unicellular marine alga</name>
    <name type="synonym">Monochrysis lutheri</name>
    <dbReference type="NCBI Taxonomy" id="2081491"/>
    <lineage>
        <taxon>Eukaryota</taxon>
        <taxon>Haptista</taxon>
        <taxon>Haptophyta</taxon>
        <taxon>Pavlovophyceae</taxon>
        <taxon>Pavlovales</taxon>
        <taxon>Pavlovaceae</taxon>
        <taxon>Diacronema</taxon>
    </lineage>
</organism>
<gene>
    <name evidence="9" type="ORF">KFE25_000277</name>
</gene>
<evidence type="ECO:0000313" key="9">
    <source>
        <dbReference type="EMBL" id="KAG8464109.1"/>
    </source>
</evidence>
<comment type="similarity">
    <text evidence="2">Belongs to the CRT-like transporter family.</text>
</comment>
<comment type="caution">
    <text evidence="9">The sequence shown here is derived from an EMBL/GenBank/DDBJ whole genome shotgun (WGS) entry which is preliminary data.</text>
</comment>
<evidence type="ECO:0000256" key="4">
    <source>
        <dbReference type="ARBA" id="ARBA00022692"/>
    </source>
</evidence>
<dbReference type="InterPro" id="IPR013936">
    <property type="entry name" value="CRT-like"/>
</dbReference>
<name>A0A8J6C913_DIALT</name>
<dbReference type="Proteomes" id="UP000751190">
    <property type="component" value="Unassembled WGS sequence"/>
</dbReference>
<evidence type="ECO:0000256" key="1">
    <source>
        <dbReference type="ARBA" id="ARBA00004141"/>
    </source>
</evidence>
<evidence type="ECO:0000313" key="10">
    <source>
        <dbReference type="Proteomes" id="UP000751190"/>
    </source>
</evidence>
<feature type="region of interest" description="Disordered" evidence="7">
    <location>
        <begin position="401"/>
        <end position="451"/>
    </location>
</feature>
<feature type="transmembrane region" description="Helical" evidence="8">
    <location>
        <begin position="28"/>
        <end position="49"/>
    </location>
</feature>
<feature type="transmembrane region" description="Helical" evidence="8">
    <location>
        <begin position="131"/>
        <end position="153"/>
    </location>
</feature>
<feature type="transmembrane region" description="Helical" evidence="8">
    <location>
        <begin position="107"/>
        <end position="125"/>
    </location>
</feature>
<proteinExistence type="inferred from homology"/>
<evidence type="ECO:0000256" key="6">
    <source>
        <dbReference type="ARBA" id="ARBA00023136"/>
    </source>
</evidence>
<sequence>MASPGKADDIARPLLGVTTPVHSPRARIALAVVGRRALVVLVFAAHVLIGACERASFRLMAVSMSPFYVVLHQLVAGAHLLFFTPVACAQAQLDPQSNQLRRCPKHALLTMAILDTMQCLLALYAGGRVLAVTQAILVQGTIPCTMLLATLVLRTRFERAQVYGAALVLVSVLAGCTRPAVADESVENVVDRALFALSCAFGAMSSVYKRRRLMLQVIDCTYLNAWLAFFQFACGLALGPLLFALDSLRGVAYGSREIGPSANDDQVFAHSEVLRNIDEGVRCFFWGVTYPEAACPLATSRTGAWLLSSCLLAVTSRVIMQAHSVPALYVAEVLIVPTAVGLVTSPRLMSLAHAAAEVVSAHCALLLCLVVGGLTIHHSNFIALSCARIIEPSPLFEGDVSYNTSRTSSRSDHHEPTPDSLERPLSAPHRGVDGRIRTERGGGSGGADETDRPMLAALHAEAPRLALHV</sequence>
<evidence type="ECO:0000256" key="5">
    <source>
        <dbReference type="ARBA" id="ARBA00022989"/>
    </source>
</evidence>
<dbReference type="GO" id="GO:0016020">
    <property type="term" value="C:membrane"/>
    <property type="evidence" value="ECO:0007669"/>
    <property type="project" value="UniProtKB-SubCell"/>
</dbReference>
<protein>
    <submittedName>
        <fullName evidence="9">Uncharacterized protein</fullName>
    </submittedName>
</protein>
<accession>A0A8J6C913</accession>
<dbReference type="PANTHER" id="PTHR31326:SF1">
    <property type="entry name" value="PROTEIN CLT2, CHLOROPLASTIC"/>
    <property type="match status" value="1"/>
</dbReference>
<reference evidence="9" key="1">
    <citation type="submission" date="2021-05" db="EMBL/GenBank/DDBJ databases">
        <title>The genome of the haptophyte Pavlova lutheri (Diacronema luteri, Pavlovales) - a model for lipid biosynthesis in eukaryotic algae.</title>
        <authorList>
            <person name="Hulatt C.J."/>
            <person name="Posewitz M.C."/>
        </authorList>
    </citation>
    <scope>NUCLEOTIDE SEQUENCE</scope>
    <source>
        <strain evidence="9">NIVA-4/92</strain>
    </source>
</reference>
<feature type="transmembrane region" description="Helical" evidence="8">
    <location>
        <begin position="69"/>
        <end position="87"/>
    </location>
</feature>